<dbReference type="AlphaFoldDB" id="A0A0G0VQT0"/>
<reference evidence="1 2" key="1">
    <citation type="journal article" date="2015" name="Nature">
        <title>rRNA introns, odd ribosomes, and small enigmatic genomes across a large radiation of phyla.</title>
        <authorList>
            <person name="Brown C.T."/>
            <person name="Hug L.A."/>
            <person name="Thomas B.C."/>
            <person name="Sharon I."/>
            <person name="Castelle C.J."/>
            <person name="Singh A."/>
            <person name="Wilkins M.J."/>
            <person name="Williams K.H."/>
            <person name="Banfield J.F."/>
        </authorList>
    </citation>
    <scope>NUCLEOTIDE SEQUENCE [LARGE SCALE GENOMIC DNA]</scope>
</reference>
<organism evidence="1 2">
    <name type="scientific">candidate division WWE3 bacterium GW2011_GWC2_41_23</name>
    <dbReference type="NCBI Taxonomy" id="1619123"/>
    <lineage>
        <taxon>Bacteria</taxon>
        <taxon>Katanobacteria</taxon>
    </lineage>
</organism>
<feature type="non-terminal residue" evidence="1">
    <location>
        <position position="1"/>
    </location>
</feature>
<evidence type="ECO:0000313" key="1">
    <source>
        <dbReference type="EMBL" id="KKS03244.1"/>
    </source>
</evidence>
<dbReference type="EMBL" id="LCBB01000004">
    <property type="protein sequence ID" value="KKS03244.1"/>
    <property type="molecule type" value="Genomic_DNA"/>
</dbReference>
<proteinExistence type="predicted"/>
<protein>
    <submittedName>
        <fullName evidence="1">Uncharacterized protein</fullName>
    </submittedName>
</protein>
<accession>A0A0G0VQT0</accession>
<evidence type="ECO:0000313" key="2">
    <source>
        <dbReference type="Proteomes" id="UP000033947"/>
    </source>
</evidence>
<sequence length="50" mass="5901">VLRDNEFTEEETYVYYEIFGDISNLNPGEYKLTMEDGFGNLIDETFVEIK</sequence>
<comment type="caution">
    <text evidence="1">The sequence shown here is derived from an EMBL/GenBank/DDBJ whole genome shotgun (WGS) entry which is preliminary data.</text>
</comment>
<dbReference type="Proteomes" id="UP000033947">
    <property type="component" value="Unassembled WGS sequence"/>
</dbReference>
<gene>
    <name evidence="1" type="ORF">UU55_C0004G0033</name>
</gene>
<name>A0A0G0VQT0_UNCKA</name>